<dbReference type="GO" id="GO:0003723">
    <property type="term" value="F:RNA binding"/>
    <property type="evidence" value="ECO:0007669"/>
    <property type="project" value="UniProtKB-UniRule"/>
</dbReference>
<evidence type="ECO:0000256" key="8">
    <source>
        <dbReference type="SAM" id="MobiDB-lite"/>
    </source>
</evidence>
<dbReference type="SUPFAM" id="SSF54928">
    <property type="entry name" value="RNA-binding domain, RBD"/>
    <property type="match status" value="1"/>
</dbReference>
<dbReference type="PANTHER" id="PTHR23204">
    <property type="entry name" value="CLEAVAGE AND POLYADENYLATION SPECIFIC FACTOR"/>
    <property type="match status" value="1"/>
</dbReference>
<feature type="compositionally biased region" description="Polar residues" evidence="8">
    <location>
        <begin position="391"/>
        <end position="406"/>
    </location>
</feature>
<evidence type="ECO:0000256" key="6">
    <source>
        <dbReference type="ARBA" id="ARBA00023242"/>
    </source>
</evidence>
<feature type="compositionally biased region" description="Pro residues" evidence="8">
    <location>
        <begin position="413"/>
        <end position="422"/>
    </location>
</feature>
<feature type="compositionally biased region" description="Pro residues" evidence="8">
    <location>
        <begin position="342"/>
        <end position="364"/>
    </location>
</feature>
<feature type="compositionally biased region" description="Basic residues" evidence="8">
    <location>
        <begin position="518"/>
        <end position="529"/>
    </location>
</feature>
<proteinExistence type="inferred from homology"/>
<feature type="region of interest" description="Disordered" evidence="8">
    <location>
        <begin position="503"/>
        <end position="529"/>
    </location>
</feature>
<name>A0A9Q0S5N4_9DIPT</name>
<gene>
    <name evidence="10" type="primary">Cpsf6</name>
    <name evidence="10" type="ORF">Bhyg_09318</name>
</gene>
<keyword evidence="4" id="KW-0507">mRNA processing</keyword>
<evidence type="ECO:0000313" key="11">
    <source>
        <dbReference type="Proteomes" id="UP001151699"/>
    </source>
</evidence>
<dbReference type="Pfam" id="PF25524">
    <property type="entry name" value="RSLD_CPSF6"/>
    <property type="match status" value="1"/>
</dbReference>
<evidence type="ECO:0000259" key="9">
    <source>
        <dbReference type="PROSITE" id="PS50102"/>
    </source>
</evidence>
<evidence type="ECO:0000256" key="5">
    <source>
        <dbReference type="ARBA" id="ARBA00022884"/>
    </source>
</evidence>
<dbReference type="PROSITE" id="PS50102">
    <property type="entry name" value="RRM"/>
    <property type="match status" value="1"/>
</dbReference>
<dbReference type="Gene3D" id="3.30.70.330">
    <property type="match status" value="1"/>
</dbReference>
<dbReference type="GO" id="GO:0005634">
    <property type="term" value="C:nucleus"/>
    <property type="evidence" value="ECO:0007669"/>
    <property type="project" value="UniProtKB-SubCell"/>
</dbReference>
<evidence type="ECO:0000256" key="2">
    <source>
        <dbReference type="ARBA" id="ARBA00006265"/>
    </source>
</evidence>
<dbReference type="InterPro" id="IPR034769">
    <property type="entry name" value="CPSF6_RRM"/>
</dbReference>
<dbReference type="SMART" id="SM00360">
    <property type="entry name" value="RRM"/>
    <property type="match status" value="1"/>
</dbReference>
<feature type="non-terminal residue" evidence="10">
    <location>
        <position position="1"/>
    </location>
</feature>
<feature type="compositionally biased region" description="Low complexity" evidence="8">
    <location>
        <begin position="249"/>
        <end position="272"/>
    </location>
</feature>
<dbReference type="InterPro" id="IPR035979">
    <property type="entry name" value="RBD_domain_sf"/>
</dbReference>
<dbReference type="Pfam" id="PF00076">
    <property type="entry name" value="RRM_1"/>
    <property type="match status" value="1"/>
</dbReference>
<evidence type="ECO:0000256" key="1">
    <source>
        <dbReference type="ARBA" id="ARBA00004123"/>
    </source>
</evidence>
<evidence type="ECO:0000256" key="7">
    <source>
        <dbReference type="PROSITE-ProRule" id="PRU00176"/>
    </source>
</evidence>
<feature type="compositionally biased region" description="Pro residues" evidence="8">
    <location>
        <begin position="273"/>
        <end position="305"/>
    </location>
</feature>
<feature type="compositionally biased region" description="Low complexity" evidence="8">
    <location>
        <begin position="222"/>
        <end position="241"/>
    </location>
</feature>
<reference evidence="10" key="1">
    <citation type="submission" date="2022-07" db="EMBL/GenBank/DDBJ databases">
        <authorList>
            <person name="Trinca V."/>
            <person name="Uliana J.V.C."/>
            <person name="Torres T.T."/>
            <person name="Ward R.J."/>
            <person name="Monesi N."/>
        </authorList>
    </citation>
    <scope>NUCLEOTIDE SEQUENCE</scope>
    <source>
        <strain evidence="10">HSMRA1968</strain>
        <tissue evidence="10">Whole embryos</tissue>
    </source>
</reference>
<dbReference type="EMBL" id="WJQU01000002">
    <property type="protein sequence ID" value="KAJ6644350.1"/>
    <property type="molecule type" value="Genomic_DNA"/>
</dbReference>
<keyword evidence="11" id="KW-1185">Reference proteome</keyword>
<dbReference type="Proteomes" id="UP001151699">
    <property type="component" value="Chromosome B"/>
</dbReference>
<dbReference type="InterPro" id="IPR000504">
    <property type="entry name" value="RRM_dom"/>
</dbReference>
<dbReference type="InterPro" id="IPR012677">
    <property type="entry name" value="Nucleotide-bd_a/b_plait_sf"/>
</dbReference>
<sequence>MADVDIDLYADDLDQGFNLKDEFLDVDLYDDVIATPSSEPHERGLNPDTPNSQGERADSIDTNGSFSHMNNMGPNHIGRRHQLYVGNLTWWTTDQDITDACHDIGVTDFQDVKFFENRANGQSKGFCVISLASETSMRMCMERLPKKDLHGQSPVVTLPTKQALSQFESQQKTRAVPPTVNNGPRPPNPMMSGPPQTGFPPPGHPPRMMGNNPNGGPPQYRPPHMQGPPMQGPPVQNQGPPRMQPPPMHQGGAMGPQQQGPPRYHNPNQWNGPPRPNGPNIRGPPCPPNGPPVPPQHRPMYPGPPAGMQRGPRPDWNRPPMHGGYQQGPPNHNQGGPHMQPRGPPPMMGGPGGPPPQGPGPAPHVNPAFFNQGGPPQHQGPPIGPPHGQAPMNSHAPSHFQPQNGPRGSWPGPVKPSGPPGFPEQVMAPQLSEAEFEEIMARNRTVSSSAIARAVSDAAAGEYSSAIETLVTAISLIKQSKVAQDERCKILISALQDTLHGIESKNYNNRRDRSRSRERSHRRSRRERS</sequence>
<dbReference type="AlphaFoldDB" id="A0A9Q0S5N4"/>
<dbReference type="CDD" id="cd12643">
    <property type="entry name" value="RRM_CFIm68"/>
    <property type="match status" value="1"/>
</dbReference>
<comment type="caution">
    <text evidence="10">The sequence shown here is derived from an EMBL/GenBank/DDBJ whole genome shotgun (WGS) entry which is preliminary data.</text>
</comment>
<dbReference type="GO" id="GO:0006397">
    <property type="term" value="P:mRNA processing"/>
    <property type="evidence" value="ECO:0007669"/>
    <property type="project" value="UniProtKB-KW"/>
</dbReference>
<feature type="region of interest" description="Disordered" evidence="8">
    <location>
        <begin position="35"/>
        <end position="73"/>
    </location>
</feature>
<protein>
    <recommendedName>
        <fullName evidence="3">Cleavage and polyadenylation specificity factor subunit 6</fullName>
    </recommendedName>
</protein>
<evidence type="ECO:0000256" key="4">
    <source>
        <dbReference type="ARBA" id="ARBA00022664"/>
    </source>
</evidence>
<feature type="region of interest" description="Disordered" evidence="8">
    <location>
        <begin position="165"/>
        <end position="425"/>
    </location>
</feature>
<evidence type="ECO:0000313" key="10">
    <source>
        <dbReference type="EMBL" id="KAJ6644350.1"/>
    </source>
</evidence>
<dbReference type="InterPro" id="IPR034772">
    <property type="entry name" value="CPSF6/7"/>
</dbReference>
<accession>A0A9Q0S5N4</accession>
<keyword evidence="5 7" id="KW-0694">RNA-binding</keyword>
<keyword evidence="6" id="KW-0539">Nucleus</keyword>
<comment type="subcellular location">
    <subcellularLocation>
        <location evidence="1">Nucleus</location>
    </subcellularLocation>
</comment>
<dbReference type="OrthoDB" id="10065185at2759"/>
<evidence type="ECO:0000256" key="3">
    <source>
        <dbReference type="ARBA" id="ARBA00016259"/>
    </source>
</evidence>
<feature type="domain" description="RRM" evidence="9">
    <location>
        <begin position="81"/>
        <end position="161"/>
    </location>
</feature>
<organism evidence="10 11">
    <name type="scientific">Pseudolycoriella hygida</name>
    <dbReference type="NCBI Taxonomy" id="35572"/>
    <lineage>
        <taxon>Eukaryota</taxon>
        <taxon>Metazoa</taxon>
        <taxon>Ecdysozoa</taxon>
        <taxon>Arthropoda</taxon>
        <taxon>Hexapoda</taxon>
        <taxon>Insecta</taxon>
        <taxon>Pterygota</taxon>
        <taxon>Neoptera</taxon>
        <taxon>Endopterygota</taxon>
        <taxon>Diptera</taxon>
        <taxon>Nematocera</taxon>
        <taxon>Sciaroidea</taxon>
        <taxon>Sciaridae</taxon>
        <taxon>Pseudolycoriella</taxon>
    </lineage>
</organism>
<dbReference type="InterPro" id="IPR057951">
    <property type="entry name" value="CPSF6/7_RSLD_N"/>
</dbReference>
<comment type="similarity">
    <text evidence="2">Belongs to the RRM CPSF6/7 family.</text>
</comment>
<feature type="compositionally biased region" description="Polar residues" evidence="8">
    <location>
        <begin position="48"/>
        <end position="73"/>
    </location>
</feature>